<dbReference type="Pfam" id="PF13426">
    <property type="entry name" value="PAS_9"/>
    <property type="match status" value="1"/>
</dbReference>
<dbReference type="PROSITE" id="PS50113">
    <property type="entry name" value="PAC"/>
    <property type="match status" value="1"/>
</dbReference>
<dbReference type="CDD" id="cd00130">
    <property type="entry name" value="PAS"/>
    <property type="match status" value="1"/>
</dbReference>
<protein>
    <submittedName>
        <fullName evidence="3">PAS domain S-box protein</fullName>
    </submittedName>
</protein>
<comment type="caution">
    <text evidence="3">The sequence shown here is derived from an EMBL/GenBank/DDBJ whole genome shotgun (WGS) entry which is preliminary data.</text>
</comment>
<dbReference type="InterPro" id="IPR035965">
    <property type="entry name" value="PAS-like_dom_sf"/>
</dbReference>
<dbReference type="InterPro" id="IPR001932">
    <property type="entry name" value="PPM-type_phosphatase-like_dom"/>
</dbReference>
<feature type="domain" description="PAC" evidence="2">
    <location>
        <begin position="104"/>
        <end position="155"/>
    </location>
</feature>
<dbReference type="InterPro" id="IPR000700">
    <property type="entry name" value="PAS-assoc_C"/>
</dbReference>
<gene>
    <name evidence="3" type="ORF">EHQ58_04985</name>
</gene>
<dbReference type="NCBIfam" id="TIGR00229">
    <property type="entry name" value="sensory_box"/>
    <property type="match status" value="1"/>
</dbReference>
<proteinExistence type="predicted"/>
<name>A0A4R9K8G8_9LEPT</name>
<dbReference type="RefSeq" id="WP_135622755.1">
    <property type="nucleotide sequence ID" value="NZ_RQGD01000014.1"/>
</dbReference>
<dbReference type="SUPFAM" id="SSF81606">
    <property type="entry name" value="PP2C-like"/>
    <property type="match status" value="1"/>
</dbReference>
<accession>A0A4R9K8G8</accession>
<dbReference type="PANTHER" id="PTHR43156">
    <property type="entry name" value="STAGE II SPORULATION PROTEIN E-RELATED"/>
    <property type="match status" value="1"/>
</dbReference>
<dbReference type="GO" id="GO:0016791">
    <property type="term" value="F:phosphatase activity"/>
    <property type="evidence" value="ECO:0007669"/>
    <property type="project" value="TreeGrafter"/>
</dbReference>
<reference evidence="3" key="1">
    <citation type="journal article" date="2019" name="PLoS Negl. Trop. Dis.">
        <title>Revisiting the worldwide diversity of Leptospira species in the environment.</title>
        <authorList>
            <person name="Vincent A.T."/>
            <person name="Schiettekatte O."/>
            <person name="Bourhy P."/>
            <person name="Veyrier F.J."/>
            <person name="Picardeau M."/>
        </authorList>
    </citation>
    <scope>NUCLEOTIDE SEQUENCE [LARGE SCALE GENOMIC DNA]</scope>
    <source>
        <strain evidence="3">201702476</strain>
    </source>
</reference>
<sequence length="416" mass="47264">MPISTDDIFERDQEVLRAELEELRYQILLQNVQLDDFFNNSPCGYLNLDEHGRIQTANVTLLDWLCFSRKELLQCPNFRNLIGPSYLPQFEIDFKAIKEGGTTNSQEVTLQKKDGSQLFVYLSGKVVSPPDEAIVIRFTIFDITEKKMIEKDLALKSKEILAQNQMMERDLLLAAGIQTAMLPKKGENKFISTLYLPLHKVGGDFFDFMHFKDKNKIGIFISDVAGHGVASAFITAIIKSTLHKMTEEILEDPAQLLTILNDVILNYSEGRFVTALYSVIDFEKKEMDCAHAGHPYPYVFKMDSVTELKLKYKRKPLGILSSQILASKDSAFKSERISLAGCSRILFFTDGLLEACSEQKGLQFYEDILYDYLIEHRSETSEALISGIFSDLMEFLEDSVLNDDVCLVSVDLTSDR</sequence>
<dbReference type="SMART" id="SM00331">
    <property type="entry name" value="PP2C_SIG"/>
    <property type="match status" value="1"/>
</dbReference>
<dbReference type="Proteomes" id="UP000297693">
    <property type="component" value="Unassembled WGS sequence"/>
</dbReference>
<dbReference type="SUPFAM" id="SSF55785">
    <property type="entry name" value="PYP-like sensor domain (PAS domain)"/>
    <property type="match status" value="1"/>
</dbReference>
<evidence type="ECO:0000313" key="3">
    <source>
        <dbReference type="EMBL" id="TGL61962.1"/>
    </source>
</evidence>
<keyword evidence="4" id="KW-1185">Reference proteome</keyword>
<dbReference type="PANTHER" id="PTHR43156:SF2">
    <property type="entry name" value="STAGE II SPORULATION PROTEIN E"/>
    <property type="match status" value="1"/>
</dbReference>
<dbReference type="OrthoDB" id="9763484at2"/>
<evidence type="ECO:0000313" key="4">
    <source>
        <dbReference type="Proteomes" id="UP000297693"/>
    </source>
</evidence>
<dbReference type="EMBL" id="RQGD01000014">
    <property type="protein sequence ID" value="TGL61962.1"/>
    <property type="molecule type" value="Genomic_DNA"/>
</dbReference>
<dbReference type="AlphaFoldDB" id="A0A4R9K8G8"/>
<dbReference type="InterPro" id="IPR036457">
    <property type="entry name" value="PPM-type-like_dom_sf"/>
</dbReference>
<dbReference type="InterPro" id="IPR000014">
    <property type="entry name" value="PAS"/>
</dbReference>
<dbReference type="Pfam" id="PF07228">
    <property type="entry name" value="SpoIIE"/>
    <property type="match status" value="1"/>
</dbReference>
<evidence type="ECO:0000259" key="2">
    <source>
        <dbReference type="PROSITE" id="PS50113"/>
    </source>
</evidence>
<dbReference type="Gene3D" id="3.30.450.20">
    <property type="entry name" value="PAS domain"/>
    <property type="match status" value="1"/>
</dbReference>
<keyword evidence="1" id="KW-0378">Hydrolase</keyword>
<dbReference type="Gene3D" id="3.60.40.10">
    <property type="entry name" value="PPM-type phosphatase domain"/>
    <property type="match status" value="1"/>
</dbReference>
<organism evidence="3 4">
    <name type="scientific">Leptospira ognonensis</name>
    <dbReference type="NCBI Taxonomy" id="2484945"/>
    <lineage>
        <taxon>Bacteria</taxon>
        <taxon>Pseudomonadati</taxon>
        <taxon>Spirochaetota</taxon>
        <taxon>Spirochaetia</taxon>
        <taxon>Leptospirales</taxon>
        <taxon>Leptospiraceae</taxon>
        <taxon>Leptospira</taxon>
    </lineage>
</organism>
<evidence type="ECO:0000256" key="1">
    <source>
        <dbReference type="ARBA" id="ARBA00022801"/>
    </source>
</evidence>
<dbReference type="InterPro" id="IPR052016">
    <property type="entry name" value="Bact_Sigma-Reg"/>
</dbReference>